<gene>
    <name evidence="1" type="ORF">ABZZ21_01870</name>
</gene>
<keyword evidence="2" id="KW-1185">Reference proteome</keyword>
<accession>A0ABV2UP55</accession>
<evidence type="ECO:0000313" key="1">
    <source>
        <dbReference type="EMBL" id="MET9843333.1"/>
    </source>
</evidence>
<protein>
    <submittedName>
        <fullName evidence="1">Uncharacterized protein</fullName>
    </submittedName>
</protein>
<dbReference type="EMBL" id="JBEXPZ010000002">
    <property type="protein sequence ID" value="MET9843333.1"/>
    <property type="molecule type" value="Genomic_DNA"/>
</dbReference>
<proteinExistence type="predicted"/>
<reference evidence="1 2" key="1">
    <citation type="submission" date="2024-06" db="EMBL/GenBank/DDBJ databases">
        <title>The Natural Products Discovery Center: Release of the First 8490 Sequenced Strains for Exploring Actinobacteria Biosynthetic Diversity.</title>
        <authorList>
            <person name="Kalkreuter E."/>
            <person name="Kautsar S.A."/>
            <person name="Yang D."/>
            <person name="Bader C.D."/>
            <person name="Teijaro C.N."/>
            <person name="Fluegel L."/>
            <person name="Davis C.M."/>
            <person name="Simpson J.R."/>
            <person name="Lauterbach L."/>
            <person name="Steele A.D."/>
            <person name="Gui C."/>
            <person name="Meng S."/>
            <person name="Li G."/>
            <person name="Viehrig K."/>
            <person name="Ye F."/>
            <person name="Su P."/>
            <person name="Kiefer A.F."/>
            <person name="Nichols A."/>
            <person name="Cepeda A.J."/>
            <person name="Yan W."/>
            <person name="Fan B."/>
            <person name="Jiang Y."/>
            <person name="Adhikari A."/>
            <person name="Zheng C.-J."/>
            <person name="Schuster L."/>
            <person name="Cowan T.M."/>
            <person name="Smanski M.J."/>
            <person name="Chevrette M.G."/>
            <person name="De Carvalho L.P.S."/>
            <person name="Shen B."/>
        </authorList>
    </citation>
    <scope>NUCLEOTIDE SEQUENCE [LARGE SCALE GENOMIC DNA]</scope>
    <source>
        <strain evidence="1 2">NPDC006434</strain>
    </source>
</reference>
<dbReference type="RefSeq" id="WP_355391064.1">
    <property type="nucleotide sequence ID" value="NZ_JBEGHN010000045.1"/>
</dbReference>
<evidence type="ECO:0000313" key="2">
    <source>
        <dbReference type="Proteomes" id="UP001550210"/>
    </source>
</evidence>
<dbReference type="Proteomes" id="UP001550210">
    <property type="component" value="Unassembled WGS sequence"/>
</dbReference>
<name>A0ABV2UP55_9ACTN</name>
<comment type="caution">
    <text evidence="1">The sequence shown here is derived from an EMBL/GenBank/DDBJ whole genome shotgun (WGS) entry which is preliminary data.</text>
</comment>
<organism evidence="1 2">
    <name type="scientific">Streptomyces ossamyceticus</name>
    <dbReference type="NCBI Taxonomy" id="249581"/>
    <lineage>
        <taxon>Bacteria</taxon>
        <taxon>Bacillati</taxon>
        <taxon>Actinomycetota</taxon>
        <taxon>Actinomycetes</taxon>
        <taxon>Kitasatosporales</taxon>
        <taxon>Streptomycetaceae</taxon>
        <taxon>Streptomyces</taxon>
    </lineage>
</organism>
<sequence length="79" mass="8991">MDSPIEFSTLRPRALSDGERQEFHAVIRHTRTGLIACSDRVPPPLTHGQQQPAIAEHPVYQDLLVRARRLTSYTPHCFT</sequence>